<reference evidence="1 2" key="1">
    <citation type="journal article" date="2019" name="Commun. Biol.">
        <title>The bagworm genome reveals a unique fibroin gene that provides high tensile strength.</title>
        <authorList>
            <person name="Kono N."/>
            <person name="Nakamura H."/>
            <person name="Ohtoshi R."/>
            <person name="Tomita M."/>
            <person name="Numata K."/>
            <person name="Arakawa K."/>
        </authorList>
    </citation>
    <scope>NUCLEOTIDE SEQUENCE [LARGE SCALE GENOMIC DNA]</scope>
</reference>
<evidence type="ECO:0000313" key="2">
    <source>
        <dbReference type="Proteomes" id="UP000299102"/>
    </source>
</evidence>
<organism evidence="1 2">
    <name type="scientific">Eumeta variegata</name>
    <name type="common">Bagworm moth</name>
    <name type="synonym">Eumeta japonica</name>
    <dbReference type="NCBI Taxonomy" id="151549"/>
    <lineage>
        <taxon>Eukaryota</taxon>
        <taxon>Metazoa</taxon>
        <taxon>Ecdysozoa</taxon>
        <taxon>Arthropoda</taxon>
        <taxon>Hexapoda</taxon>
        <taxon>Insecta</taxon>
        <taxon>Pterygota</taxon>
        <taxon>Neoptera</taxon>
        <taxon>Endopterygota</taxon>
        <taxon>Lepidoptera</taxon>
        <taxon>Glossata</taxon>
        <taxon>Ditrysia</taxon>
        <taxon>Tineoidea</taxon>
        <taxon>Psychidae</taxon>
        <taxon>Oiketicinae</taxon>
        <taxon>Eumeta</taxon>
    </lineage>
</organism>
<proteinExistence type="predicted"/>
<dbReference type="Proteomes" id="UP000299102">
    <property type="component" value="Unassembled WGS sequence"/>
</dbReference>
<keyword evidence="2" id="KW-1185">Reference proteome</keyword>
<protein>
    <submittedName>
        <fullName evidence="1">Uncharacterized protein</fullName>
    </submittedName>
</protein>
<accession>A0A4C1ZZ95</accession>
<comment type="caution">
    <text evidence="1">The sequence shown here is derived from an EMBL/GenBank/DDBJ whole genome shotgun (WGS) entry which is preliminary data.</text>
</comment>
<dbReference type="AlphaFoldDB" id="A0A4C1ZZ95"/>
<name>A0A4C1ZZ95_EUMVA</name>
<sequence length="144" mass="15791">MTLEGAKLICLDAAGNHGEIVRAKGRKFTMGYYVNCDFVLVDERAMGVHCEIECDAFGREKTIYGFSQKLSNEFEDLPVQDTSTPQKLVGIPEQPPNSCPDFKFRRNSSVIEVTSDSSNMGLTPSIATGLATPLKVQNVPQFAL</sequence>
<gene>
    <name evidence="1" type="ORF">EVAR_67963_1</name>
</gene>
<dbReference type="EMBL" id="BGZK01002363">
    <property type="protein sequence ID" value="GBP93320.1"/>
    <property type="molecule type" value="Genomic_DNA"/>
</dbReference>
<dbReference type="OrthoDB" id="8064978at2759"/>
<evidence type="ECO:0000313" key="1">
    <source>
        <dbReference type="EMBL" id="GBP93320.1"/>
    </source>
</evidence>